<dbReference type="Pfam" id="PF00999">
    <property type="entry name" value="Na_H_Exchanger"/>
    <property type="match status" value="1"/>
</dbReference>
<gene>
    <name evidence="10" type="ORF">GGR27_000093</name>
</gene>
<feature type="domain" description="Cation/H+ exchanger transmembrane" evidence="9">
    <location>
        <begin position="19"/>
        <end position="407"/>
    </location>
</feature>
<evidence type="ECO:0000313" key="11">
    <source>
        <dbReference type="Proteomes" id="UP000770785"/>
    </source>
</evidence>
<keyword evidence="2" id="KW-0813">Transport</keyword>
<evidence type="ECO:0000256" key="4">
    <source>
        <dbReference type="ARBA" id="ARBA00022692"/>
    </source>
</evidence>
<keyword evidence="11" id="KW-1185">Reference proteome</keyword>
<sequence length="421" mass="46050">MSTHILLLLLAGIALMGTFMLPGLLRKQILSLPIIYVTFGFAVFSLPIDLPLMNPEDARFDRQLMEYITEFIVIISLAGTGLKMKRDPGWKTWSTGIYLLAIAMPLTILAVAGLGWWWVGLAPASAILLGAVLAPTDPVLAANVQVGPPQDDSSEDEVRFGLTLEAGLNDGLAFPFVYLAIAIVSATDISDAVLTWAWWDFGYRIIVGTVCGWAMGKSLAWLFAKFEAKMTEREDTEIEEGFFILAATLLTYSLTEIVEGYGFLAVFVAAVISGRTSGAKVETRQQSYEAIDQVEQAVLGIFLIAFGGITATGGLADLTWEGALLGLAILLIIRPLSGMIAFIPSKLPFLERLAISYFGIRGVGSLYYLAYAHNSEYFPEIDAVWSIVNFTMLVSIFLHGLSVKPFLSYVDRRMGREKEAE</sequence>
<feature type="transmembrane region" description="Helical" evidence="8">
    <location>
        <begin position="297"/>
        <end position="316"/>
    </location>
</feature>
<feature type="transmembrane region" description="Helical" evidence="8">
    <location>
        <begin position="205"/>
        <end position="224"/>
    </location>
</feature>
<dbReference type="PANTHER" id="PTHR32507">
    <property type="entry name" value="NA(+)/H(+) ANTIPORTER 1"/>
    <property type="match status" value="1"/>
</dbReference>
<dbReference type="Proteomes" id="UP000770785">
    <property type="component" value="Unassembled WGS sequence"/>
</dbReference>
<proteinExistence type="predicted"/>
<keyword evidence="5 8" id="KW-1133">Transmembrane helix</keyword>
<feature type="transmembrane region" description="Helical" evidence="8">
    <location>
        <begin position="322"/>
        <end position="342"/>
    </location>
</feature>
<dbReference type="InterPro" id="IPR006153">
    <property type="entry name" value="Cation/H_exchanger_TM"/>
</dbReference>
<comment type="subcellular location">
    <subcellularLocation>
        <location evidence="1">Cell membrane</location>
        <topology evidence="1">Multi-pass membrane protein</topology>
    </subcellularLocation>
</comment>
<name>A0ABX0X605_9BACT</name>
<feature type="transmembrane region" description="Helical" evidence="8">
    <location>
        <begin position="383"/>
        <end position="407"/>
    </location>
</feature>
<organism evidence="10 11">
    <name type="scientific">Neolewinella antarctica</name>
    <dbReference type="NCBI Taxonomy" id="442734"/>
    <lineage>
        <taxon>Bacteria</taxon>
        <taxon>Pseudomonadati</taxon>
        <taxon>Bacteroidota</taxon>
        <taxon>Saprospiria</taxon>
        <taxon>Saprospirales</taxon>
        <taxon>Lewinellaceae</taxon>
        <taxon>Neolewinella</taxon>
    </lineage>
</organism>
<protein>
    <submittedName>
        <fullName evidence="10">NhaP-type Na+/H+ or K+/H+ antiporter</fullName>
    </submittedName>
</protein>
<feature type="transmembrane region" description="Helical" evidence="8">
    <location>
        <begin position="260"/>
        <end position="276"/>
    </location>
</feature>
<feature type="transmembrane region" description="Helical" evidence="8">
    <location>
        <begin position="96"/>
        <end position="119"/>
    </location>
</feature>
<dbReference type="EMBL" id="JAATJH010000001">
    <property type="protein sequence ID" value="NJC24612.1"/>
    <property type="molecule type" value="Genomic_DNA"/>
</dbReference>
<keyword evidence="4 8" id="KW-0812">Transmembrane</keyword>
<accession>A0ABX0X605</accession>
<reference evidence="10 11" key="1">
    <citation type="submission" date="2020-03" db="EMBL/GenBank/DDBJ databases">
        <title>Genomic Encyclopedia of Type Strains, Phase IV (KMG-IV): sequencing the most valuable type-strain genomes for metagenomic binning, comparative biology and taxonomic classification.</title>
        <authorList>
            <person name="Goeker M."/>
        </authorList>
    </citation>
    <scope>NUCLEOTIDE SEQUENCE [LARGE SCALE GENOMIC DNA]</scope>
    <source>
        <strain evidence="10 11">DSM 105096</strain>
    </source>
</reference>
<evidence type="ECO:0000256" key="8">
    <source>
        <dbReference type="SAM" id="Phobius"/>
    </source>
</evidence>
<evidence type="ECO:0000256" key="2">
    <source>
        <dbReference type="ARBA" id="ARBA00022448"/>
    </source>
</evidence>
<dbReference type="PANTHER" id="PTHR32507:SF8">
    <property type="entry name" value="CNH1P"/>
    <property type="match status" value="1"/>
</dbReference>
<evidence type="ECO:0000256" key="5">
    <source>
        <dbReference type="ARBA" id="ARBA00022989"/>
    </source>
</evidence>
<feature type="transmembrane region" description="Helical" evidence="8">
    <location>
        <begin position="176"/>
        <end position="199"/>
    </location>
</feature>
<feature type="transmembrane region" description="Helical" evidence="8">
    <location>
        <begin position="64"/>
        <end position="84"/>
    </location>
</feature>
<evidence type="ECO:0000256" key="3">
    <source>
        <dbReference type="ARBA" id="ARBA00022449"/>
    </source>
</evidence>
<comment type="caution">
    <text evidence="10">The sequence shown here is derived from an EMBL/GenBank/DDBJ whole genome shotgun (WGS) entry which is preliminary data.</text>
</comment>
<keyword evidence="7 8" id="KW-0472">Membrane</keyword>
<dbReference type="RefSeq" id="WP_209037841.1">
    <property type="nucleotide sequence ID" value="NZ_JAATJH010000001.1"/>
</dbReference>
<evidence type="ECO:0000256" key="7">
    <source>
        <dbReference type="ARBA" id="ARBA00023136"/>
    </source>
</evidence>
<feature type="transmembrane region" description="Helical" evidence="8">
    <location>
        <begin position="354"/>
        <end position="371"/>
    </location>
</feature>
<evidence type="ECO:0000256" key="1">
    <source>
        <dbReference type="ARBA" id="ARBA00004651"/>
    </source>
</evidence>
<evidence type="ECO:0000313" key="10">
    <source>
        <dbReference type="EMBL" id="NJC24612.1"/>
    </source>
</evidence>
<evidence type="ECO:0000256" key="6">
    <source>
        <dbReference type="ARBA" id="ARBA00023065"/>
    </source>
</evidence>
<keyword evidence="3" id="KW-0050">Antiport</keyword>
<evidence type="ECO:0000259" key="9">
    <source>
        <dbReference type="Pfam" id="PF00999"/>
    </source>
</evidence>
<feature type="transmembrane region" description="Helical" evidence="8">
    <location>
        <begin position="30"/>
        <end position="52"/>
    </location>
</feature>
<keyword evidence="6" id="KW-0406">Ion transport</keyword>